<sequence length="242" mass="27406">MQPKIRVFLMTLLMVLLIFLKQPITPAQVTQGMSCNQSLFQQSNLTADIQQAQKNFSDLVNSFQEDSNVDIIFEVPIEQKSPAEIEQRITEGNPNYFVLEKTSLTSESDGFFQRYQSTDGEWTKTIKVTTNEANGKSILPYIQIFYEDNYGGVIRIKPYGNPSAPAFLSHLKMPHGTLYFKKDTQGDLSWSNEAFKVYGLMTLPKAPKEVKLPDGITFGTPEAESFLQQCWTFKTHIPLASL</sequence>
<proteinExistence type="predicted"/>
<name>B7JWN7_RIPO1</name>
<dbReference type="OrthoDB" id="423158at2"/>
<keyword evidence="2" id="KW-1185">Reference proteome</keyword>
<dbReference type="HOGENOM" id="CLU_1141086_0_0_3"/>
<evidence type="ECO:0000313" key="2">
    <source>
        <dbReference type="Proteomes" id="UP000008204"/>
    </source>
</evidence>
<protein>
    <submittedName>
        <fullName evidence="1">Uncharacterized protein</fullName>
    </submittedName>
</protein>
<dbReference type="KEGG" id="cyp:PCC8801_0595"/>
<evidence type="ECO:0000313" key="1">
    <source>
        <dbReference type="EMBL" id="ACK64683.1"/>
    </source>
</evidence>
<dbReference type="RefSeq" id="WP_012593960.1">
    <property type="nucleotide sequence ID" value="NC_011726.1"/>
</dbReference>
<dbReference type="Proteomes" id="UP000008204">
    <property type="component" value="Chromosome"/>
</dbReference>
<dbReference type="EMBL" id="CP001287">
    <property type="protein sequence ID" value="ACK64683.1"/>
    <property type="molecule type" value="Genomic_DNA"/>
</dbReference>
<gene>
    <name evidence="1" type="ordered locus">PCC8801_0595</name>
</gene>
<reference evidence="2" key="1">
    <citation type="journal article" date="2011" name="MBio">
        <title>Novel metabolic attributes of the genus Cyanothece, comprising a group of unicellular nitrogen-fixing Cyanobacteria.</title>
        <authorList>
            <person name="Bandyopadhyay A."/>
            <person name="Elvitigala T."/>
            <person name="Welsh E."/>
            <person name="Stockel J."/>
            <person name="Liberton M."/>
            <person name="Min H."/>
            <person name="Sherman L.A."/>
            <person name="Pakrasi H.B."/>
        </authorList>
    </citation>
    <scope>NUCLEOTIDE SEQUENCE [LARGE SCALE GENOMIC DNA]</scope>
    <source>
        <strain evidence="2">PCC 8801</strain>
    </source>
</reference>
<dbReference type="AlphaFoldDB" id="B7JWN7"/>
<accession>B7JWN7</accession>
<dbReference type="eggNOG" id="ENOG50329B8">
    <property type="taxonomic scope" value="Bacteria"/>
</dbReference>
<organism evidence="1 2">
    <name type="scientific">Rippkaea orientalis (strain PCC 8801 / RF-1)</name>
    <name type="common">Cyanothece sp. (strain PCC 8801)</name>
    <dbReference type="NCBI Taxonomy" id="41431"/>
    <lineage>
        <taxon>Bacteria</taxon>
        <taxon>Bacillati</taxon>
        <taxon>Cyanobacteriota</taxon>
        <taxon>Cyanophyceae</taxon>
        <taxon>Oscillatoriophycideae</taxon>
        <taxon>Chroococcales</taxon>
        <taxon>Aphanothecaceae</taxon>
        <taxon>Rippkaea</taxon>
        <taxon>Rippkaea orientalis</taxon>
    </lineage>
</organism>